<dbReference type="EMBL" id="BPLR01018983">
    <property type="protein sequence ID" value="GIZ03676.1"/>
    <property type="molecule type" value="Genomic_DNA"/>
</dbReference>
<gene>
    <name evidence="1" type="primary">IQCA1_0</name>
    <name evidence="1" type="ORF">CEXT_118531</name>
</gene>
<accession>A0AAV4Y890</accession>
<proteinExistence type="predicted"/>
<dbReference type="InterPro" id="IPR052267">
    <property type="entry name" value="N-DRC_Component"/>
</dbReference>
<organism evidence="1 2">
    <name type="scientific">Caerostris extrusa</name>
    <name type="common">Bark spider</name>
    <name type="synonym">Caerostris bankana</name>
    <dbReference type="NCBI Taxonomy" id="172846"/>
    <lineage>
        <taxon>Eukaryota</taxon>
        <taxon>Metazoa</taxon>
        <taxon>Ecdysozoa</taxon>
        <taxon>Arthropoda</taxon>
        <taxon>Chelicerata</taxon>
        <taxon>Arachnida</taxon>
        <taxon>Araneae</taxon>
        <taxon>Araneomorphae</taxon>
        <taxon>Entelegynae</taxon>
        <taxon>Araneoidea</taxon>
        <taxon>Araneidae</taxon>
        <taxon>Caerostris</taxon>
    </lineage>
</organism>
<dbReference type="PANTHER" id="PTHR14690">
    <property type="entry name" value="IQ MOTIF CONTAINING WITH AAA DOMAIN 1"/>
    <property type="match status" value="1"/>
</dbReference>
<evidence type="ECO:0000313" key="1">
    <source>
        <dbReference type="EMBL" id="GIZ03676.1"/>
    </source>
</evidence>
<protein>
    <submittedName>
        <fullName evidence="1">Dynein regulatory complex protein 11</fullName>
    </submittedName>
</protein>
<comment type="caution">
    <text evidence="1">The sequence shown here is derived from an EMBL/GenBank/DDBJ whole genome shotgun (WGS) entry which is preliminary data.</text>
</comment>
<sequence>MLNIISQKEKTTRVKIARAWTFKKALPKLIKKIGIADRILVLGTSSLPFEADVKALSGCYEKIICIFKPDYNCRSWHLKKKIPLNPSDFASKLAEFVPVYEEEHEAYRLWLRKMPIGRQRVGMYETEQEEALPEEEISEEDEY</sequence>
<keyword evidence="2" id="KW-1185">Reference proteome</keyword>
<dbReference type="Proteomes" id="UP001054945">
    <property type="component" value="Unassembled WGS sequence"/>
</dbReference>
<dbReference type="PANTHER" id="PTHR14690:SF0">
    <property type="entry name" value="IQ MOTIF CONTAINING WITH AAA DOMAIN 1"/>
    <property type="match status" value="1"/>
</dbReference>
<evidence type="ECO:0000313" key="2">
    <source>
        <dbReference type="Proteomes" id="UP001054945"/>
    </source>
</evidence>
<name>A0AAV4Y890_CAEEX</name>
<dbReference type="AlphaFoldDB" id="A0AAV4Y890"/>
<reference evidence="1 2" key="1">
    <citation type="submission" date="2021-06" db="EMBL/GenBank/DDBJ databases">
        <title>Caerostris extrusa draft genome.</title>
        <authorList>
            <person name="Kono N."/>
            <person name="Arakawa K."/>
        </authorList>
    </citation>
    <scope>NUCLEOTIDE SEQUENCE [LARGE SCALE GENOMIC DNA]</scope>
</reference>